<evidence type="ECO:0000256" key="1">
    <source>
        <dbReference type="SAM" id="MobiDB-lite"/>
    </source>
</evidence>
<dbReference type="Proteomes" id="UP000807115">
    <property type="component" value="Chromosome 7"/>
</dbReference>
<organism evidence="2 3">
    <name type="scientific">Sorghum bicolor</name>
    <name type="common">Sorghum</name>
    <name type="synonym">Sorghum vulgare</name>
    <dbReference type="NCBI Taxonomy" id="4558"/>
    <lineage>
        <taxon>Eukaryota</taxon>
        <taxon>Viridiplantae</taxon>
        <taxon>Streptophyta</taxon>
        <taxon>Embryophyta</taxon>
        <taxon>Tracheophyta</taxon>
        <taxon>Spermatophyta</taxon>
        <taxon>Magnoliopsida</taxon>
        <taxon>Liliopsida</taxon>
        <taxon>Poales</taxon>
        <taxon>Poaceae</taxon>
        <taxon>PACMAD clade</taxon>
        <taxon>Panicoideae</taxon>
        <taxon>Andropogonodae</taxon>
        <taxon>Andropogoneae</taxon>
        <taxon>Sorghinae</taxon>
        <taxon>Sorghum</taxon>
    </lineage>
</organism>
<dbReference type="AlphaFoldDB" id="A0A921UAS5"/>
<comment type="caution">
    <text evidence="2">The sequence shown here is derived from an EMBL/GenBank/DDBJ whole genome shotgun (WGS) entry which is preliminary data.</text>
</comment>
<dbReference type="EMBL" id="CM027686">
    <property type="protein sequence ID" value="KAG0523931.1"/>
    <property type="molecule type" value="Genomic_DNA"/>
</dbReference>
<reference evidence="2" key="2">
    <citation type="submission" date="2020-10" db="EMBL/GenBank/DDBJ databases">
        <authorList>
            <person name="Cooper E.A."/>
            <person name="Brenton Z.W."/>
            <person name="Flinn B.S."/>
            <person name="Jenkins J."/>
            <person name="Shu S."/>
            <person name="Flowers D."/>
            <person name="Luo F."/>
            <person name="Wang Y."/>
            <person name="Xia P."/>
            <person name="Barry K."/>
            <person name="Daum C."/>
            <person name="Lipzen A."/>
            <person name="Yoshinaga Y."/>
            <person name="Schmutz J."/>
            <person name="Saski C."/>
            <person name="Vermerris W."/>
            <person name="Kresovich S."/>
        </authorList>
    </citation>
    <scope>NUCLEOTIDE SEQUENCE</scope>
</reference>
<evidence type="ECO:0000313" key="2">
    <source>
        <dbReference type="EMBL" id="KAG0523931.1"/>
    </source>
</evidence>
<gene>
    <name evidence="2" type="ORF">BDA96_07G165700</name>
</gene>
<reference evidence="2" key="1">
    <citation type="journal article" date="2019" name="BMC Genomics">
        <title>A new reference genome for Sorghum bicolor reveals high levels of sequence similarity between sweet and grain genotypes: implications for the genetics of sugar metabolism.</title>
        <authorList>
            <person name="Cooper E.A."/>
            <person name="Brenton Z.W."/>
            <person name="Flinn B.S."/>
            <person name="Jenkins J."/>
            <person name="Shu S."/>
            <person name="Flowers D."/>
            <person name="Luo F."/>
            <person name="Wang Y."/>
            <person name="Xia P."/>
            <person name="Barry K."/>
            <person name="Daum C."/>
            <person name="Lipzen A."/>
            <person name="Yoshinaga Y."/>
            <person name="Schmutz J."/>
            <person name="Saski C."/>
            <person name="Vermerris W."/>
            <person name="Kresovich S."/>
        </authorList>
    </citation>
    <scope>NUCLEOTIDE SEQUENCE</scope>
</reference>
<sequence>MLLTSSLAHCSSSWAPPSLLLARGHSFVPRRPRSHLGSTSGPVPHRRSHSILLFLRPFVVLLPLVLLLPMGTPSPPTGGPSLGFQELADLEAGSLRSSPMKPNEGSAATPSSCQYRHPSQAHRLLPSGNEQERVALFVLIF</sequence>
<feature type="region of interest" description="Disordered" evidence="1">
    <location>
        <begin position="93"/>
        <end position="126"/>
    </location>
</feature>
<accession>A0A921UAS5</accession>
<proteinExistence type="predicted"/>
<protein>
    <submittedName>
        <fullName evidence="2">Uncharacterized protein</fullName>
    </submittedName>
</protein>
<evidence type="ECO:0000313" key="3">
    <source>
        <dbReference type="Proteomes" id="UP000807115"/>
    </source>
</evidence>
<name>A0A921UAS5_SORBI</name>